<dbReference type="Pfam" id="PF02104">
    <property type="entry name" value="SURF1"/>
    <property type="match status" value="1"/>
</dbReference>
<evidence type="ECO:0000256" key="1">
    <source>
        <dbReference type="ARBA" id="ARBA00004370"/>
    </source>
</evidence>
<dbReference type="AlphaFoldDB" id="A0A154VNQ8"/>
<comment type="similarity">
    <text evidence="2 6">Belongs to the SURF1 family.</text>
</comment>
<comment type="subcellular location">
    <subcellularLocation>
        <location evidence="6">Cell membrane</location>
        <topology evidence="6">Multi-pass membrane protein</topology>
    </subcellularLocation>
    <subcellularLocation>
        <location evidence="1">Membrane</location>
    </subcellularLocation>
</comment>
<dbReference type="Proteomes" id="UP000076400">
    <property type="component" value="Unassembled WGS sequence"/>
</dbReference>
<name>A0A154VNQ8_9PROT</name>
<dbReference type="PANTHER" id="PTHR23427:SF2">
    <property type="entry name" value="SURFEIT LOCUS PROTEIN 1"/>
    <property type="match status" value="1"/>
</dbReference>
<feature type="transmembrane region" description="Helical" evidence="6">
    <location>
        <begin position="221"/>
        <end position="239"/>
    </location>
</feature>
<proteinExistence type="inferred from homology"/>
<evidence type="ECO:0000256" key="3">
    <source>
        <dbReference type="ARBA" id="ARBA00022692"/>
    </source>
</evidence>
<dbReference type="InterPro" id="IPR002994">
    <property type="entry name" value="Surf1/Shy1"/>
</dbReference>
<sequence length="248" mass="28240">MTDGNSLSPRPSFGFRPRLWPTLIALPMIVVMLGLGAWQLQRLAWKEGLIERLETRMYAEPIAPPANDVDIEDAEFRRVRAEGRFLNEQEMFLVGRPEKGTVGLHVVTPFVTGDGRTLLVNRGWIPDDRREAAKRPNSQPEGIVTLDGIVRRPSMRNAFTPDNEPEKNLWFYVDIAEMSQRAGVTGVPPYYIDALREGDSRIHLPIGADPRIGLRNEHLQYAMTWFLMALGLIVVYVVWHRRADRGEV</sequence>
<comment type="caution">
    <text evidence="7">The sequence shown here is derived from an EMBL/GenBank/DDBJ whole genome shotgun (WGS) entry which is preliminary data.</text>
</comment>
<dbReference type="OrthoDB" id="6079986at2"/>
<keyword evidence="3 6" id="KW-0812">Transmembrane</keyword>
<keyword evidence="5 6" id="KW-0472">Membrane</keyword>
<reference evidence="7 8" key="1">
    <citation type="submission" date="2015-12" db="EMBL/GenBank/DDBJ databases">
        <title>Genome sequence of Oceanibaculum pacificum MCCC 1A02656.</title>
        <authorList>
            <person name="Lu L."/>
            <person name="Lai Q."/>
            <person name="Shao Z."/>
            <person name="Qian P."/>
        </authorList>
    </citation>
    <scope>NUCLEOTIDE SEQUENCE [LARGE SCALE GENOMIC DNA]</scope>
    <source>
        <strain evidence="7 8">MCCC 1A02656</strain>
    </source>
</reference>
<evidence type="ECO:0000256" key="5">
    <source>
        <dbReference type="ARBA" id="ARBA00023136"/>
    </source>
</evidence>
<dbReference type="CDD" id="cd06662">
    <property type="entry name" value="SURF1"/>
    <property type="match status" value="1"/>
</dbReference>
<evidence type="ECO:0000313" key="8">
    <source>
        <dbReference type="Proteomes" id="UP000076400"/>
    </source>
</evidence>
<evidence type="ECO:0000256" key="2">
    <source>
        <dbReference type="ARBA" id="ARBA00007165"/>
    </source>
</evidence>
<organism evidence="7 8">
    <name type="scientific">Oceanibaculum pacificum</name>
    <dbReference type="NCBI Taxonomy" id="580166"/>
    <lineage>
        <taxon>Bacteria</taxon>
        <taxon>Pseudomonadati</taxon>
        <taxon>Pseudomonadota</taxon>
        <taxon>Alphaproteobacteria</taxon>
        <taxon>Rhodospirillales</taxon>
        <taxon>Oceanibaculaceae</taxon>
        <taxon>Oceanibaculum</taxon>
    </lineage>
</organism>
<dbReference type="STRING" id="580166.AUP43_13345"/>
<keyword evidence="4 6" id="KW-1133">Transmembrane helix</keyword>
<dbReference type="InterPro" id="IPR045214">
    <property type="entry name" value="Surf1/Surf4"/>
</dbReference>
<feature type="transmembrane region" description="Helical" evidence="6">
    <location>
        <begin position="20"/>
        <end position="38"/>
    </location>
</feature>
<dbReference type="RefSeq" id="WP_067559393.1">
    <property type="nucleotide sequence ID" value="NZ_LPXN01000150.1"/>
</dbReference>
<dbReference type="PROSITE" id="PS50895">
    <property type="entry name" value="SURF1"/>
    <property type="match status" value="1"/>
</dbReference>
<evidence type="ECO:0000256" key="4">
    <source>
        <dbReference type="ARBA" id="ARBA00022989"/>
    </source>
</evidence>
<dbReference type="PANTHER" id="PTHR23427">
    <property type="entry name" value="SURFEIT LOCUS PROTEIN"/>
    <property type="match status" value="1"/>
</dbReference>
<keyword evidence="8" id="KW-1185">Reference proteome</keyword>
<dbReference type="EMBL" id="LPXN01000150">
    <property type="protein sequence ID" value="KZD02869.1"/>
    <property type="molecule type" value="Genomic_DNA"/>
</dbReference>
<evidence type="ECO:0000313" key="7">
    <source>
        <dbReference type="EMBL" id="KZD02869.1"/>
    </source>
</evidence>
<keyword evidence="6" id="KW-1003">Cell membrane</keyword>
<protein>
    <recommendedName>
        <fullName evidence="6">SURF1-like protein</fullName>
    </recommendedName>
</protein>
<evidence type="ECO:0000256" key="6">
    <source>
        <dbReference type="RuleBase" id="RU363076"/>
    </source>
</evidence>
<gene>
    <name evidence="7" type="ORF">AUP43_13345</name>
</gene>
<accession>A0A154VNQ8</accession>
<dbReference type="GO" id="GO:0005886">
    <property type="term" value="C:plasma membrane"/>
    <property type="evidence" value="ECO:0007669"/>
    <property type="project" value="UniProtKB-SubCell"/>
</dbReference>